<evidence type="ECO:0000256" key="5">
    <source>
        <dbReference type="ARBA" id="ARBA00023295"/>
    </source>
</evidence>
<dbReference type="Gene3D" id="3.20.20.80">
    <property type="entry name" value="Glycosidases"/>
    <property type="match status" value="3"/>
</dbReference>
<gene>
    <name evidence="7" type="ORF">D910_09059</name>
</gene>
<proteinExistence type="inferred from homology"/>
<dbReference type="Proteomes" id="UP000030742">
    <property type="component" value="Unassembled WGS sequence"/>
</dbReference>
<dbReference type="EMBL" id="KB632299">
    <property type="protein sequence ID" value="ERL91733.1"/>
    <property type="molecule type" value="Genomic_DNA"/>
</dbReference>
<protein>
    <submittedName>
        <fullName evidence="7">Uncharacterized protein</fullName>
    </submittedName>
</protein>
<dbReference type="Pfam" id="PF00232">
    <property type="entry name" value="Glyco_hydro_1"/>
    <property type="match status" value="3"/>
</dbReference>
<dbReference type="GO" id="GO:0008422">
    <property type="term" value="F:beta-glucosidase activity"/>
    <property type="evidence" value="ECO:0007669"/>
    <property type="project" value="TreeGrafter"/>
</dbReference>
<evidence type="ECO:0000313" key="7">
    <source>
        <dbReference type="EMBL" id="ERL91733.1"/>
    </source>
</evidence>
<dbReference type="OrthoDB" id="65569at2759"/>
<dbReference type="InterPro" id="IPR017853">
    <property type="entry name" value="GH"/>
</dbReference>
<keyword evidence="5" id="KW-0326">Glycosidase</keyword>
<comment type="subunit">
    <text evidence="2">Homodimer.</text>
</comment>
<reference evidence="7 8" key="1">
    <citation type="journal article" date="2013" name="Genome Biol.">
        <title>Draft genome of the mountain pine beetle, Dendroctonus ponderosae Hopkins, a major forest pest.</title>
        <authorList>
            <person name="Keeling C.I."/>
            <person name="Yuen M.M."/>
            <person name="Liao N.Y."/>
            <person name="Docking T.R."/>
            <person name="Chan S.K."/>
            <person name="Taylor G.A."/>
            <person name="Palmquist D.L."/>
            <person name="Jackman S.D."/>
            <person name="Nguyen A."/>
            <person name="Li M."/>
            <person name="Henderson H."/>
            <person name="Janes J.K."/>
            <person name="Zhao Y."/>
            <person name="Pandoh P."/>
            <person name="Moore R."/>
            <person name="Sperling F.A."/>
            <person name="Huber D.P."/>
            <person name="Birol I."/>
            <person name="Jones S.J."/>
            <person name="Bohlmann J."/>
        </authorList>
    </citation>
    <scope>NUCLEOTIDE SEQUENCE</scope>
</reference>
<accession>U4UH88</accession>
<dbReference type="FunFam" id="3.20.20.80:FF:000013">
    <property type="entry name" value="lactase-phlorizin hydrolase"/>
    <property type="match status" value="1"/>
</dbReference>
<feature type="chain" id="PRO_5004656155" evidence="6">
    <location>
        <begin position="23"/>
        <end position="1046"/>
    </location>
</feature>
<keyword evidence="6" id="KW-0732">Signal</keyword>
<feature type="signal peptide" evidence="6">
    <location>
        <begin position="1"/>
        <end position="22"/>
    </location>
</feature>
<organism evidence="7 8">
    <name type="scientific">Dendroctonus ponderosae</name>
    <name type="common">Mountain pine beetle</name>
    <dbReference type="NCBI Taxonomy" id="77166"/>
    <lineage>
        <taxon>Eukaryota</taxon>
        <taxon>Metazoa</taxon>
        <taxon>Ecdysozoa</taxon>
        <taxon>Arthropoda</taxon>
        <taxon>Hexapoda</taxon>
        <taxon>Insecta</taxon>
        <taxon>Pterygota</taxon>
        <taxon>Neoptera</taxon>
        <taxon>Endopterygota</taxon>
        <taxon>Coleoptera</taxon>
        <taxon>Polyphaga</taxon>
        <taxon>Cucujiformia</taxon>
        <taxon>Curculionidae</taxon>
        <taxon>Scolytinae</taxon>
        <taxon>Dendroctonus</taxon>
    </lineage>
</organism>
<dbReference type="PRINTS" id="PR00131">
    <property type="entry name" value="GLHYDRLASE1"/>
</dbReference>
<name>U4UH88_DENPD</name>
<dbReference type="SUPFAM" id="SSF51445">
    <property type="entry name" value="(Trans)glycosidases"/>
    <property type="match status" value="2"/>
</dbReference>
<evidence type="ECO:0000256" key="6">
    <source>
        <dbReference type="SAM" id="SignalP"/>
    </source>
</evidence>
<dbReference type="PANTHER" id="PTHR10353">
    <property type="entry name" value="GLYCOSYL HYDROLASE"/>
    <property type="match status" value="1"/>
</dbReference>
<evidence type="ECO:0000256" key="3">
    <source>
        <dbReference type="ARBA" id="ARBA00022801"/>
    </source>
</evidence>
<dbReference type="AlphaFoldDB" id="U4UH88"/>
<dbReference type="InterPro" id="IPR001360">
    <property type="entry name" value="Glyco_hydro_1"/>
</dbReference>
<dbReference type="PROSITE" id="PS00653">
    <property type="entry name" value="GLYCOSYL_HYDROL_F1_2"/>
    <property type="match status" value="2"/>
</dbReference>
<evidence type="ECO:0000256" key="2">
    <source>
        <dbReference type="ARBA" id="ARBA00011738"/>
    </source>
</evidence>
<evidence type="ECO:0000256" key="1">
    <source>
        <dbReference type="ARBA" id="ARBA00010838"/>
    </source>
</evidence>
<dbReference type="GO" id="GO:0005975">
    <property type="term" value="P:carbohydrate metabolic process"/>
    <property type="evidence" value="ECO:0007669"/>
    <property type="project" value="InterPro"/>
</dbReference>
<keyword evidence="4" id="KW-0325">Glycoprotein</keyword>
<evidence type="ECO:0000313" key="8">
    <source>
        <dbReference type="Proteomes" id="UP000030742"/>
    </source>
</evidence>
<dbReference type="PANTHER" id="PTHR10353:SF36">
    <property type="entry name" value="LP05116P"/>
    <property type="match status" value="1"/>
</dbReference>
<dbReference type="InterPro" id="IPR033132">
    <property type="entry name" value="GH_1_N_CS"/>
</dbReference>
<evidence type="ECO:0000256" key="4">
    <source>
        <dbReference type="ARBA" id="ARBA00023180"/>
    </source>
</evidence>
<sequence>MAAMKHTIAVFLFAYLLNQSHGEGTLGSHAHLFSDEVSDMAFPDGFMWGYSSAAYQVEGAWDEDGKGTLIFPYIEPPAKVLPTGHLDNINEKGLAYYRDLIQKLKQNNIEPFINMHHADNPRPIEDEGGFLTEDYIDAFVDYATLLFENFGDDVKWWTTFNEPNQVCSGAYDTGGSSPQNLHPGTGAYICGHNLLRAHAKTYRVYDERFRATQNGKISMIITESWTEPATNSSDDILAAERGSLTNYGWYAHPIVFGDYPQVMRERVDMRSALQGFNQSRLPVFTDEEKEELKGSYDFLAVNMYTTVLATDMEEAPIEEIGLGSDFRVHTYQPDDWEKTASSWFKVSLLFSHSQMNFPFSSNKVVPWGARHLVRWIRDTYGDDKGIIVTENGYKDTGNEMEDLDTRGRYHKMYLSNLNDVIYKDGVNLFGYLAWSLMNDVEWYEGWTTNLGHYHVDFYSPNRTRTPKQSAAYYKKVFGKVCESQKMRLSALVLAAFCGLVAQSQGEGTPGSHAHLFSDEVSNIAFPEGFMWGYASAAYQVEGAWDEDGKGESIWDFDAHNNPDWFPEGQNGDVGCDAYHNTEVDIELLKRQGVNTYRFSISWPRVLPTGRIDNINEKGLAYYRDLIQKLKENNIEPLVTMHHWDNPRIIEDEGGFLNEDIIPAFVDYATLLFENFGEDVKWWATFNEPKQTCSGGYDSGGFSPQNLHPGRGAYICAHNLLRAHAKAYRVYDERFRATQKGKVSMVIDESWVEPATNSSEDILAAERGSLTTYGWYAHPIVYGDYPEVMRERVDRRSAEQGLSESRLPSFTEEEKEELKGSYDFLAVNMYTTVLATDKEEAPVEEISLGADFRVRTYQPDDWEKTVSDWFKVVPWGARHLVRWIRDTYGDEKGIIVTENGYTDSGNVMEDLDTRGRYHKMYLSNLNDAIYKDDVNLIGYVAWSLMNDVEWYAGWTNNLGHYHVDFNSPNRTRTPKESAAYYRKVVTSNCLSESGLQRFEEHEFSITLFFCGRILSEFQERIQLLKKLTMTPPPLDPPLLYLRQLQNS</sequence>
<comment type="similarity">
    <text evidence="1">Belongs to the glycosyl hydrolase 1 family.</text>
</comment>
<keyword evidence="3" id="KW-0378">Hydrolase</keyword>